<dbReference type="OrthoDB" id="3067088at2759"/>
<reference evidence="2 3" key="1">
    <citation type="journal article" date="2016" name="Mol. Biol. Evol.">
        <title>Comparative Genomics of Early-Diverging Mushroom-Forming Fungi Provides Insights into the Origins of Lignocellulose Decay Capabilities.</title>
        <authorList>
            <person name="Nagy L.G."/>
            <person name="Riley R."/>
            <person name="Tritt A."/>
            <person name="Adam C."/>
            <person name="Daum C."/>
            <person name="Floudas D."/>
            <person name="Sun H."/>
            <person name="Yadav J.S."/>
            <person name="Pangilinan J."/>
            <person name="Larsson K.H."/>
            <person name="Matsuura K."/>
            <person name="Barry K."/>
            <person name="Labutti K."/>
            <person name="Kuo R."/>
            <person name="Ohm R.A."/>
            <person name="Bhattacharya S.S."/>
            <person name="Shirouzu T."/>
            <person name="Yoshinaga Y."/>
            <person name="Martin F.M."/>
            <person name="Grigoriev I.V."/>
            <person name="Hibbett D.S."/>
        </authorList>
    </citation>
    <scope>NUCLEOTIDE SEQUENCE [LARGE SCALE GENOMIC DNA]</scope>
    <source>
        <strain evidence="2 3">CBS 109695</strain>
    </source>
</reference>
<sequence>MTWPDDLSPPAPEIAWKPSSGPMDIPPTKRKQRSWDPVFQDIPGGRMWGGTNPASSESGFPRRVRAARSTSRPAPTNCEAINLTGSPSPPSVPQITPSTPDLDVETPVCVGQLAVNALVLDPVAYLTPQDPGSTEPEWASVHLRHEHNDAAEQGSSETIHIVTPRSRGPNGEAVQGEAFGVVEQKAVTTLWPMLAKQLIRLDGKVRRGVSNVSSSSTHQQCIQLPILPLQILVYTINGNVSEVGNYLRHNGLFLDRPSPPYDLQRLSKCHYHNPHIPSPYGRSRALPAASRVGDSSQPQNTPGRRNTITSPVLGSVDVQISQVDDWLKSLKSGEELAETVPCVGILAPRSDAPVQDDATQSARRPSSTFPELPAVMDNSTNLEEYGHASCNDAQPGAEGRKLHSIF</sequence>
<evidence type="ECO:0000256" key="1">
    <source>
        <dbReference type="SAM" id="MobiDB-lite"/>
    </source>
</evidence>
<evidence type="ECO:0000313" key="3">
    <source>
        <dbReference type="Proteomes" id="UP000076532"/>
    </source>
</evidence>
<dbReference type="AlphaFoldDB" id="A0A166I292"/>
<feature type="region of interest" description="Disordered" evidence="1">
    <location>
        <begin position="277"/>
        <end position="310"/>
    </location>
</feature>
<accession>A0A166I292</accession>
<keyword evidence="3" id="KW-1185">Reference proteome</keyword>
<gene>
    <name evidence="2" type="ORF">FIBSPDRAFT_561852</name>
</gene>
<protein>
    <submittedName>
        <fullName evidence="2">Uncharacterized protein</fullName>
    </submittedName>
</protein>
<organism evidence="2 3">
    <name type="scientific">Athelia psychrophila</name>
    <dbReference type="NCBI Taxonomy" id="1759441"/>
    <lineage>
        <taxon>Eukaryota</taxon>
        <taxon>Fungi</taxon>
        <taxon>Dikarya</taxon>
        <taxon>Basidiomycota</taxon>
        <taxon>Agaricomycotina</taxon>
        <taxon>Agaricomycetes</taxon>
        <taxon>Agaricomycetidae</taxon>
        <taxon>Atheliales</taxon>
        <taxon>Atheliaceae</taxon>
        <taxon>Athelia</taxon>
    </lineage>
</organism>
<proteinExistence type="predicted"/>
<evidence type="ECO:0000313" key="2">
    <source>
        <dbReference type="EMBL" id="KZP19476.1"/>
    </source>
</evidence>
<dbReference type="Proteomes" id="UP000076532">
    <property type="component" value="Unassembled WGS sequence"/>
</dbReference>
<dbReference type="EMBL" id="KV417563">
    <property type="protein sequence ID" value="KZP19476.1"/>
    <property type="molecule type" value="Genomic_DNA"/>
</dbReference>
<feature type="compositionally biased region" description="Polar residues" evidence="1">
    <location>
        <begin position="293"/>
        <end position="310"/>
    </location>
</feature>
<feature type="compositionally biased region" description="Polar residues" evidence="1">
    <location>
        <begin position="357"/>
        <end position="369"/>
    </location>
</feature>
<dbReference type="STRING" id="436010.A0A166I292"/>
<feature type="region of interest" description="Disordered" evidence="1">
    <location>
        <begin position="1"/>
        <end position="95"/>
    </location>
</feature>
<name>A0A166I292_9AGAM</name>
<feature type="region of interest" description="Disordered" evidence="1">
    <location>
        <begin position="351"/>
        <end position="406"/>
    </location>
</feature>